<evidence type="ECO:0000256" key="7">
    <source>
        <dbReference type="ARBA" id="ARBA00029440"/>
    </source>
</evidence>
<keyword evidence="4" id="KW-0547">Nucleotide-binding</keyword>
<dbReference type="GO" id="GO:0003991">
    <property type="term" value="F:acetylglutamate kinase activity"/>
    <property type="evidence" value="ECO:0007669"/>
    <property type="project" value="InterPro"/>
</dbReference>
<evidence type="ECO:0000313" key="9">
    <source>
        <dbReference type="EMBL" id="CAB4875561.1"/>
    </source>
</evidence>
<dbReference type="InterPro" id="IPR001048">
    <property type="entry name" value="Asp/Glu/Uridylate_kinase"/>
</dbReference>
<dbReference type="GO" id="GO:0005524">
    <property type="term" value="F:ATP binding"/>
    <property type="evidence" value="ECO:0007669"/>
    <property type="project" value="UniProtKB-KW"/>
</dbReference>
<keyword evidence="2" id="KW-0028">Amino-acid biosynthesis</keyword>
<evidence type="ECO:0000259" key="8">
    <source>
        <dbReference type="Pfam" id="PF00696"/>
    </source>
</evidence>
<reference evidence="9" key="1">
    <citation type="submission" date="2020-05" db="EMBL/GenBank/DDBJ databases">
        <authorList>
            <person name="Chiriac C."/>
            <person name="Salcher M."/>
            <person name="Ghai R."/>
            <person name="Kavagutti S V."/>
        </authorList>
    </citation>
    <scope>NUCLEOTIDE SEQUENCE</scope>
</reference>
<dbReference type="PANTHER" id="PTHR23342">
    <property type="entry name" value="N-ACETYLGLUTAMATE SYNTHASE"/>
    <property type="match status" value="1"/>
</dbReference>
<evidence type="ECO:0000256" key="1">
    <source>
        <dbReference type="ARBA" id="ARBA00022571"/>
    </source>
</evidence>
<keyword evidence="5" id="KW-0418">Kinase</keyword>
<protein>
    <submittedName>
        <fullName evidence="9">Unannotated protein</fullName>
    </submittedName>
</protein>
<gene>
    <name evidence="9" type="ORF">UFOPK3381_01056</name>
</gene>
<keyword evidence="1" id="KW-0055">Arginine biosynthesis</keyword>
<name>A0A6J7DYB5_9ZZZZ</name>
<dbReference type="PRINTS" id="PR00474">
    <property type="entry name" value="GLU5KINASE"/>
</dbReference>
<evidence type="ECO:0000256" key="6">
    <source>
        <dbReference type="ARBA" id="ARBA00022840"/>
    </source>
</evidence>
<accession>A0A6J7DYB5</accession>
<dbReference type="NCBIfam" id="TIGR00761">
    <property type="entry name" value="argB"/>
    <property type="match status" value="1"/>
</dbReference>
<dbReference type="InterPro" id="IPR001057">
    <property type="entry name" value="Glu/AcGlu_kinase"/>
</dbReference>
<dbReference type="InterPro" id="IPR037528">
    <property type="entry name" value="ArgB"/>
</dbReference>
<evidence type="ECO:0000256" key="2">
    <source>
        <dbReference type="ARBA" id="ARBA00022605"/>
    </source>
</evidence>
<dbReference type="GO" id="GO:0006526">
    <property type="term" value="P:L-arginine biosynthetic process"/>
    <property type="evidence" value="ECO:0007669"/>
    <property type="project" value="UniProtKB-KW"/>
</dbReference>
<evidence type="ECO:0000256" key="3">
    <source>
        <dbReference type="ARBA" id="ARBA00022679"/>
    </source>
</evidence>
<dbReference type="InterPro" id="IPR036393">
    <property type="entry name" value="AceGlu_kinase-like_sf"/>
</dbReference>
<dbReference type="GO" id="GO:0005737">
    <property type="term" value="C:cytoplasm"/>
    <property type="evidence" value="ECO:0007669"/>
    <property type="project" value="InterPro"/>
</dbReference>
<dbReference type="EMBL" id="CAFBLN010000050">
    <property type="protein sequence ID" value="CAB4875561.1"/>
    <property type="molecule type" value="Genomic_DNA"/>
</dbReference>
<keyword evidence="3" id="KW-0808">Transferase</keyword>
<comment type="pathway">
    <text evidence="7">Amino-acid biosynthesis.</text>
</comment>
<keyword evidence="6" id="KW-0067">ATP-binding</keyword>
<dbReference type="AlphaFoldDB" id="A0A6J7DYB5"/>
<feature type="domain" description="Aspartate/glutamate/uridylate kinase" evidence="8">
    <location>
        <begin position="3"/>
        <end position="241"/>
    </location>
</feature>
<dbReference type="Pfam" id="PF00696">
    <property type="entry name" value="AA_kinase"/>
    <property type="match status" value="1"/>
</dbReference>
<proteinExistence type="inferred from homology"/>
<sequence>MSVLVIKVGGHALDATSDAAALLDSLASDIRDAQQSGTHVVLVHGGGPQISELLMATGVKSSFVNGLRVTDGPTLRAVVMGLSLVNATLCAALSARGLSVVGCSGASAGLVSAVAVSGELGFVGSDVTVTPQYLSELLANGRLPVVAPYGMDQHGQLLNCNADAVAGALAGALQADSLLLLSDIDQVRSNVDDASSGIASMTAQEARDLLHSGNAKEGMRPKLESCIAALSHGAQRVVIANGSRPHAVRDVLDGAAPQTEVVA</sequence>
<evidence type="ECO:0000256" key="5">
    <source>
        <dbReference type="ARBA" id="ARBA00022777"/>
    </source>
</evidence>
<dbReference type="PANTHER" id="PTHR23342:SF0">
    <property type="entry name" value="N-ACETYLGLUTAMATE SYNTHASE, MITOCHONDRIAL"/>
    <property type="match status" value="1"/>
</dbReference>
<dbReference type="CDD" id="cd04238">
    <property type="entry name" value="AAK_NAGK-like"/>
    <property type="match status" value="1"/>
</dbReference>
<dbReference type="PIRSF" id="PIRSF000728">
    <property type="entry name" value="NAGK"/>
    <property type="match status" value="1"/>
</dbReference>
<dbReference type="Gene3D" id="3.40.1160.10">
    <property type="entry name" value="Acetylglutamate kinase-like"/>
    <property type="match status" value="1"/>
</dbReference>
<dbReference type="InterPro" id="IPR004662">
    <property type="entry name" value="AcgluKinase_fam"/>
</dbReference>
<organism evidence="9">
    <name type="scientific">freshwater metagenome</name>
    <dbReference type="NCBI Taxonomy" id="449393"/>
    <lineage>
        <taxon>unclassified sequences</taxon>
        <taxon>metagenomes</taxon>
        <taxon>ecological metagenomes</taxon>
    </lineage>
</organism>
<dbReference type="HAMAP" id="MF_00082">
    <property type="entry name" value="ArgB"/>
    <property type="match status" value="1"/>
</dbReference>
<dbReference type="SUPFAM" id="SSF53633">
    <property type="entry name" value="Carbamate kinase-like"/>
    <property type="match status" value="1"/>
</dbReference>
<evidence type="ECO:0000256" key="4">
    <source>
        <dbReference type="ARBA" id="ARBA00022741"/>
    </source>
</evidence>